<keyword evidence="10 12" id="KW-0472">Membrane</keyword>
<dbReference type="GO" id="GO:0009279">
    <property type="term" value="C:cell outer membrane"/>
    <property type="evidence" value="ECO:0007669"/>
    <property type="project" value="UniProtKB-SubCell"/>
</dbReference>
<dbReference type="RefSeq" id="WP_182298220.1">
    <property type="nucleotide sequence ID" value="NZ_CP059851.1"/>
</dbReference>
<sequence length="765" mass="82135">MVAGFRAALLLSSMLAAPVLAQGAPSPAVTAAADAEEIVVYGRGEVRQQAVVTAADIAVLTPGSSAFKAIEKLPGVNFQSADPFGVYEWSTRISLRGFNQNQLGFTLDGVPLGDMSYGNTNGLHISRAIISDNIATTKVSQGAGALGTASTSNLGGTIEFISREPGADFGMAANATYGSENTFRGFLRLDSGDLGGFRASLSYAYLDAGKWKGSGQQRSHQVNAKATYGFGDSGKVTAFVNFTDRKENDYQDLSLDMIRRLGYDWDNVSSNWPLAVRVAYVGANTGYTGVSVAPNGFGTVYPAPFANADDAYYDAGGLRRDWLTGLKVESKLGEAVTASVQGYYHSNKGQGSWFTPYAVSPSGGIPIAFRTTEYDISRWGVIGTLAGEFGAHRPALTLWYENNDFNQARRFYDIGSSLTAPNTTALTYQSNPFFTQWYNAYTTRTLQFSVQDQWDVTDDFTLSAGFKGQSVKLRADAIAPSPGPLALGRIKNEDLFLPQVGALYRLGGGTELFANFTANQRAFTAAATSGPFATTQLRFDAIRNRLRPEKSNTVEGGVRFGEGAVRGVVAVYYVNFKDRLLIAPVGAGIEGRPPVLANVGNVRSLGVETGVTWRIMPPLTLTLSYAYNESTYRNNVVDDAGAVLQAIRGKRVVDSPDSIGNLDIAYDDGAFQARAGANWMSRRYFTYSNDQSVPGRVLVDASIGYRINGTGSFADGFAIQASVTNLFDKRYVSTIGSNGYGFSGDNQTLMAGAPRQAFVTVKKEF</sequence>
<keyword evidence="17" id="KW-0675">Receptor</keyword>
<dbReference type="Pfam" id="PF00593">
    <property type="entry name" value="TonB_dep_Rec_b-barrel"/>
    <property type="match status" value="1"/>
</dbReference>
<evidence type="ECO:0000256" key="12">
    <source>
        <dbReference type="PROSITE-ProRule" id="PRU01360"/>
    </source>
</evidence>
<dbReference type="Gene3D" id="2.40.170.20">
    <property type="entry name" value="TonB-dependent receptor, beta-barrel domain"/>
    <property type="match status" value="1"/>
</dbReference>
<evidence type="ECO:0000256" key="4">
    <source>
        <dbReference type="ARBA" id="ARBA00022496"/>
    </source>
</evidence>
<dbReference type="Pfam" id="PF07715">
    <property type="entry name" value="Plug"/>
    <property type="match status" value="1"/>
</dbReference>
<keyword evidence="6 14" id="KW-0732">Signal</keyword>
<dbReference type="InterPro" id="IPR039426">
    <property type="entry name" value="TonB-dep_rcpt-like"/>
</dbReference>
<dbReference type="InterPro" id="IPR036942">
    <property type="entry name" value="Beta-barrel_TonB_sf"/>
</dbReference>
<evidence type="ECO:0000256" key="10">
    <source>
        <dbReference type="ARBA" id="ARBA00023136"/>
    </source>
</evidence>
<dbReference type="KEGG" id="sand:H3309_07925"/>
<keyword evidence="7" id="KW-0408">Iron</keyword>
<dbReference type="PROSITE" id="PS52016">
    <property type="entry name" value="TONB_DEPENDENT_REC_3"/>
    <property type="match status" value="1"/>
</dbReference>
<evidence type="ECO:0000256" key="3">
    <source>
        <dbReference type="ARBA" id="ARBA00022452"/>
    </source>
</evidence>
<dbReference type="EMBL" id="CP059851">
    <property type="protein sequence ID" value="QMW24368.1"/>
    <property type="molecule type" value="Genomic_DNA"/>
</dbReference>
<accession>A0A7G5ILX6</accession>
<keyword evidence="4" id="KW-0410">Iron transport</keyword>
<proteinExistence type="inferred from homology"/>
<reference evidence="17 18" key="1">
    <citation type="submission" date="2020-07" db="EMBL/GenBank/DDBJ databases">
        <title>Complete genome sequence for Sandaracinobacter sp. M6.</title>
        <authorList>
            <person name="Tang Y."/>
            <person name="Liu Q."/>
            <person name="Guo Z."/>
            <person name="Lei P."/>
            <person name="Huang B."/>
        </authorList>
    </citation>
    <scope>NUCLEOTIDE SEQUENCE [LARGE SCALE GENOMIC DNA]</scope>
    <source>
        <strain evidence="17 18">M6</strain>
    </source>
</reference>
<gene>
    <name evidence="17" type="ORF">H3309_07925</name>
</gene>
<dbReference type="PANTHER" id="PTHR32552">
    <property type="entry name" value="FERRICHROME IRON RECEPTOR-RELATED"/>
    <property type="match status" value="1"/>
</dbReference>
<feature type="domain" description="TonB-dependent receptor-like beta-barrel" evidence="15">
    <location>
        <begin position="251"/>
        <end position="726"/>
    </location>
</feature>
<keyword evidence="2 12" id="KW-0813">Transport</keyword>
<evidence type="ECO:0000256" key="2">
    <source>
        <dbReference type="ARBA" id="ARBA00022448"/>
    </source>
</evidence>
<evidence type="ECO:0000256" key="1">
    <source>
        <dbReference type="ARBA" id="ARBA00004571"/>
    </source>
</evidence>
<keyword evidence="3 12" id="KW-1134">Transmembrane beta strand</keyword>
<evidence type="ECO:0000256" key="6">
    <source>
        <dbReference type="ARBA" id="ARBA00022729"/>
    </source>
</evidence>
<feature type="chain" id="PRO_5028947780" evidence="14">
    <location>
        <begin position="22"/>
        <end position="765"/>
    </location>
</feature>
<comment type="similarity">
    <text evidence="12 13">Belongs to the TonB-dependent receptor family.</text>
</comment>
<keyword evidence="5 12" id="KW-0812">Transmembrane</keyword>
<keyword evidence="9 13" id="KW-0798">TonB box</keyword>
<evidence type="ECO:0000256" key="5">
    <source>
        <dbReference type="ARBA" id="ARBA00022692"/>
    </source>
</evidence>
<dbReference type="Gene3D" id="2.170.130.10">
    <property type="entry name" value="TonB-dependent receptor, plug domain"/>
    <property type="match status" value="1"/>
</dbReference>
<feature type="domain" description="TonB-dependent receptor plug" evidence="16">
    <location>
        <begin position="50"/>
        <end position="156"/>
    </location>
</feature>
<dbReference type="AlphaFoldDB" id="A0A7G5ILX6"/>
<keyword evidence="11 12" id="KW-0998">Cell outer membrane</keyword>
<evidence type="ECO:0000313" key="17">
    <source>
        <dbReference type="EMBL" id="QMW24368.1"/>
    </source>
</evidence>
<evidence type="ECO:0000259" key="16">
    <source>
        <dbReference type="Pfam" id="PF07715"/>
    </source>
</evidence>
<evidence type="ECO:0000259" key="15">
    <source>
        <dbReference type="Pfam" id="PF00593"/>
    </source>
</evidence>
<evidence type="ECO:0000256" key="13">
    <source>
        <dbReference type="RuleBase" id="RU003357"/>
    </source>
</evidence>
<dbReference type="Proteomes" id="UP000515292">
    <property type="component" value="Chromosome"/>
</dbReference>
<protein>
    <submittedName>
        <fullName evidence="17">TonB-dependent receptor</fullName>
    </submittedName>
</protein>
<evidence type="ECO:0000256" key="9">
    <source>
        <dbReference type="ARBA" id="ARBA00023077"/>
    </source>
</evidence>
<evidence type="ECO:0000256" key="7">
    <source>
        <dbReference type="ARBA" id="ARBA00023004"/>
    </source>
</evidence>
<evidence type="ECO:0000313" key="18">
    <source>
        <dbReference type="Proteomes" id="UP000515292"/>
    </source>
</evidence>
<dbReference type="InterPro" id="IPR037066">
    <property type="entry name" value="Plug_dom_sf"/>
</dbReference>
<keyword evidence="18" id="KW-1185">Reference proteome</keyword>
<organism evidence="17 18">
    <name type="scientific">Sandaracinobacteroides saxicola</name>
    <dbReference type="NCBI Taxonomy" id="2759707"/>
    <lineage>
        <taxon>Bacteria</taxon>
        <taxon>Pseudomonadati</taxon>
        <taxon>Pseudomonadota</taxon>
        <taxon>Alphaproteobacteria</taxon>
        <taxon>Sphingomonadales</taxon>
        <taxon>Sphingosinicellaceae</taxon>
        <taxon>Sandaracinobacteroides</taxon>
    </lineage>
</organism>
<evidence type="ECO:0000256" key="11">
    <source>
        <dbReference type="ARBA" id="ARBA00023237"/>
    </source>
</evidence>
<evidence type="ECO:0000256" key="8">
    <source>
        <dbReference type="ARBA" id="ARBA00023065"/>
    </source>
</evidence>
<dbReference type="PANTHER" id="PTHR32552:SF89">
    <property type="entry name" value="CATECHOLATE SIDEROPHORE RECEPTOR FIU"/>
    <property type="match status" value="1"/>
</dbReference>
<dbReference type="SUPFAM" id="SSF56935">
    <property type="entry name" value="Porins"/>
    <property type="match status" value="1"/>
</dbReference>
<dbReference type="InterPro" id="IPR012910">
    <property type="entry name" value="Plug_dom"/>
</dbReference>
<evidence type="ECO:0000256" key="14">
    <source>
        <dbReference type="SAM" id="SignalP"/>
    </source>
</evidence>
<keyword evidence="8" id="KW-0406">Ion transport</keyword>
<dbReference type="GO" id="GO:0015344">
    <property type="term" value="F:siderophore uptake transmembrane transporter activity"/>
    <property type="evidence" value="ECO:0007669"/>
    <property type="project" value="TreeGrafter"/>
</dbReference>
<dbReference type="InterPro" id="IPR000531">
    <property type="entry name" value="Beta-barrel_TonB"/>
</dbReference>
<name>A0A7G5ILX6_9SPHN</name>
<feature type="signal peptide" evidence="14">
    <location>
        <begin position="1"/>
        <end position="21"/>
    </location>
</feature>
<comment type="subcellular location">
    <subcellularLocation>
        <location evidence="1 12">Cell outer membrane</location>
        <topology evidence="1 12">Multi-pass membrane protein</topology>
    </subcellularLocation>
</comment>